<accession>A0ABD0UAJ5</accession>
<comment type="caution">
    <text evidence="2">The sequence shown here is derived from an EMBL/GenBank/DDBJ whole genome shotgun (WGS) entry which is preliminary data.</text>
</comment>
<evidence type="ECO:0000313" key="2">
    <source>
        <dbReference type="EMBL" id="KAL0909738.1"/>
    </source>
</evidence>
<reference evidence="2 3" key="1">
    <citation type="journal article" date="2024" name="Plant Biotechnol. J.">
        <title>Dendrobium thyrsiflorum genome and its molecular insights into genes involved in important horticultural traits.</title>
        <authorList>
            <person name="Chen B."/>
            <person name="Wang J.Y."/>
            <person name="Zheng P.J."/>
            <person name="Li K.L."/>
            <person name="Liang Y.M."/>
            <person name="Chen X.F."/>
            <person name="Zhang C."/>
            <person name="Zhao X."/>
            <person name="He X."/>
            <person name="Zhang G.Q."/>
            <person name="Liu Z.J."/>
            <person name="Xu Q."/>
        </authorList>
    </citation>
    <scope>NUCLEOTIDE SEQUENCE [LARGE SCALE GENOMIC DNA]</scope>
    <source>
        <strain evidence="2">GZMU011</strain>
    </source>
</reference>
<evidence type="ECO:0000313" key="3">
    <source>
        <dbReference type="Proteomes" id="UP001552299"/>
    </source>
</evidence>
<dbReference type="EMBL" id="JANQDX010000016">
    <property type="protein sequence ID" value="KAL0909738.1"/>
    <property type="molecule type" value="Genomic_DNA"/>
</dbReference>
<evidence type="ECO:0000256" key="1">
    <source>
        <dbReference type="SAM" id="MobiDB-lite"/>
    </source>
</evidence>
<proteinExistence type="predicted"/>
<dbReference type="Proteomes" id="UP001552299">
    <property type="component" value="Unassembled WGS sequence"/>
</dbReference>
<sequence length="319" mass="35075">MTSTWHSLDLEALEFGTTALCRQKLKFTMPTQSTLCDVKQRLGASMSIFECSGGVNDDKAAILYPKPRSCTMLETFAPFLTLAIVGRPTELRVRRWSDRGTALVGGPVKLRASTGSPAERRALVGGPTKCRASDGGPAKCRASSGGPVEHRASGGDPAERQASGSLFKRSGGSIYRFPRVAWLVNRWEIKGKWGVRSRADYCVGRGCLQPTRASGKREAVKRRPAARQWRRRRRLTRGWRRLRRRSGRGEALAGRADGECSGRDLNAEALNGTKLCNFFMEAAVLLSQHLAASLQELAVYLHLLELRPASNSAVIFFVN</sequence>
<name>A0ABD0UAJ5_DENTH</name>
<gene>
    <name evidence="2" type="ORF">M5K25_020634</name>
</gene>
<organism evidence="2 3">
    <name type="scientific">Dendrobium thyrsiflorum</name>
    <name type="common">Pinecone-like raceme dendrobium</name>
    <name type="synonym">Orchid</name>
    <dbReference type="NCBI Taxonomy" id="117978"/>
    <lineage>
        <taxon>Eukaryota</taxon>
        <taxon>Viridiplantae</taxon>
        <taxon>Streptophyta</taxon>
        <taxon>Embryophyta</taxon>
        <taxon>Tracheophyta</taxon>
        <taxon>Spermatophyta</taxon>
        <taxon>Magnoliopsida</taxon>
        <taxon>Liliopsida</taxon>
        <taxon>Asparagales</taxon>
        <taxon>Orchidaceae</taxon>
        <taxon>Epidendroideae</taxon>
        <taxon>Malaxideae</taxon>
        <taxon>Dendrobiinae</taxon>
        <taxon>Dendrobium</taxon>
    </lineage>
</organism>
<dbReference type="AlphaFoldDB" id="A0ABD0UAJ5"/>
<keyword evidence="3" id="KW-1185">Reference proteome</keyword>
<feature type="region of interest" description="Disordered" evidence="1">
    <location>
        <begin position="112"/>
        <end position="165"/>
    </location>
</feature>
<feature type="compositionally biased region" description="Basic and acidic residues" evidence="1">
    <location>
        <begin position="148"/>
        <end position="159"/>
    </location>
</feature>
<protein>
    <submittedName>
        <fullName evidence="2">Uncharacterized protein</fullName>
    </submittedName>
</protein>